<proteinExistence type="predicted"/>
<organism evidence="1 2">
    <name type="scientific">Shimia marina</name>
    <dbReference type="NCBI Taxonomy" id="321267"/>
    <lineage>
        <taxon>Bacteria</taxon>
        <taxon>Pseudomonadati</taxon>
        <taxon>Pseudomonadota</taxon>
        <taxon>Alphaproteobacteria</taxon>
        <taxon>Rhodobacterales</taxon>
        <taxon>Roseobacteraceae</taxon>
    </lineage>
</organism>
<evidence type="ECO:0000313" key="2">
    <source>
        <dbReference type="Proteomes" id="UP000054823"/>
    </source>
</evidence>
<keyword evidence="2" id="KW-1185">Reference proteome</keyword>
<dbReference type="Proteomes" id="UP000054823">
    <property type="component" value="Unassembled WGS sequence"/>
</dbReference>
<dbReference type="STRING" id="321267.SHM7688_03240"/>
<reference evidence="1 2" key="1">
    <citation type="submission" date="2015-09" db="EMBL/GenBank/DDBJ databases">
        <authorList>
            <consortium name="Swine Surveillance"/>
        </authorList>
    </citation>
    <scope>NUCLEOTIDE SEQUENCE [LARGE SCALE GENOMIC DNA]</scope>
    <source>
        <strain evidence="1 2">CECT 7688</strain>
    </source>
</reference>
<evidence type="ECO:0000313" key="1">
    <source>
        <dbReference type="EMBL" id="CUH53778.1"/>
    </source>
</evidence>
<dbReference type="EMBL" id="CYPW01000027">
    <property type="protein sequence ID" value="CUH53778.1"/>
    <property type="molecule type" value="Genomic_DNA"/>
</dbReference>
<sequence>MKYRALTCGVKSSSSHSIKGVTLRLRQPGKRNDVKHFNRRFDN</sequence>
<name>A0A0P1FE52_9RHOB</name>
<gene>
    <name evidence="1" type="ORF">SHM7688_03240</name>
</gene>
<accession>A0A0P1FE52</accession>
<dbReference type="AlphaFoldDB" id="A0A0P1FE52"/>
<protein>
    <submittedName>
        <fullName evidence="1">Uncharacterized protein</fullName>
    </submittedName>
</protein>